<reference evidence="1 2" key="1">
    <citation type="submission" date="2013-12" db="EMBL/GenBank/DDBJ databases">
        <title>Complete genome sequence of Rhizobium etli bv. mimosae IE4771.</title>
        <authorList>
            <person name="Bustos P."/>
            <person name="Santamaria R.I."/>
            <person name="Lozano L."/>
            <person name="Ormeno-Orrillo E."/>
            <person name="Rogel M.A."/>
            <person name="Romero D."/>
            <person name="Cevallos M.A."/>
            <person name="Martinez-Romero E."/>
            <person name="Gonzalez V."/>
        </authorList>
    </citation>
    <scope>NUCLEOTIDE SEQUENCE [LARGE SCALE GENOMIC DNA]</scope>
    <source>
        <strain evidence="1 2">IE4771</strain>
    </source>
</reference>
<gene>
    <name evidence="1" type="ORF">IE4771_CH02729</name>
</gene>
<sequence length="57" mass="6203">MTVTFPLTEKRDAEALLQHLTLHKLTYPGNCVVSLKAHVAQVSSSHTTALGTARTAW</sequence>
<dbReference type="Proteomes" id="UP000027180">
    <property type="component" value="Chromosome"/>
</dbReference>
<dbReference type="KEGG" id="rei:IE4771_CH02729"/>
<dbReference type="RefSeq" id="WP_167482289.1">
    <property type="nucleotide sequence ID" value="NZ_CP006986.1"/>
</dbReference>
<name>A0A060HY10_RHIET</name>
<accession>A0A060HY10</accession>
<protein>
    <submittedName>
        <fullName evidence="1">Uncharacterized protein</fullName>
    </submittedName>
</protein>
<organism evidence="1 2">
    <name type="scientific">Rhizobium etli bv. mimosae str. IE4771</name>
    <dbReference type="NCBI Taxonomy" id="1432050"/>
    <lineage>
        <taxon>Bacteria</taxon>
        <taxon>Pseudomonadati</taxon>
        <taxon>Pseudomonadota</taxon>
        <taxon>Alphaproteobacteria</taxon>
        <taxon>Hyphomicrobiales</taxon>
        <taxon>Rhizobiaceae</taxon>
        <taxon>Rhizobium/Agrobacterium group</taxon>
        <taxon>Rhizobium</taxon>
    </lineage>
</organism>
<dbReference type="HOGENOM" id="CLU_2993593_0_0_5"/>
<dbReference type="AlphaFoldDB" id="A0A060HY10"/>
<dbReference type="EMBL" id="CP006986">
    <property type="protein sequence ID" value="AIC27828.1"/>
    <property type="molecule type" value="Genomic_DNA"/>
</dbReference>
<evidence type="ECO:0000313" key="1">
    <source>
        <dbReference type="EMBL" id="AIC27828.1"/>
    </source>
</evidence>
<evidence type="ECO:0000313" key="2">
    <source>
        <dbReference type="Proteomes" id="UP000027180"/>
    </source>
</evidence>
<proteinExistence type="predicted"/>